<reference evidence="2 3" key="1">
    <citation type="submission" date="2019-03" db="EMBL/GenBank/DDBJ databases">
        <authorList>
            <person name="Kox A.R. M."/>
        </authorList>
    </citation>
    <scope>NUCLEOTIDE SEQUENCE [LARGE SCALE GENOMIC DNA]</scope>
    <source>
        <strain evidence="2">MTUNDRAET4 annotated genome</strain>
    </source>
</reference>
<protein>
    <submittedName>
        <fullName evidence="2">Aminoglycoside phosphotransferase</fullName>
    </submittedName>
</protein>
<dbReference type="InterPro" id="IPR011009">
    <property type="entry name" value="Kinase-like_dom_sf"/>
</dbReference>
<evidence type="ECO:0000313" key="2">
    <source>
        <dbReference type="EMBL" id="VFU07167.1"/>
    </source>
</evidence>
<dbReference type="InterPro" id="IPR051678">
    <property type="entry name" value="AGP_Transferase"/>
</dbReference>
<dbReference type="PANTHER" id="PTHR21310:SF15">
    <property type="entry name" value="AMINOGLYCOSIDE PHOSPHOTRANSFERASE DOMAIN-CONTAINING PROTEIN"/>
    <property type="match status" value="1"/>
</dbReference>
<dbReference type="Proteomes" id="UP000294360">
    <property type="component" value="Chromosome"/>
</dbReference>
<evidence type="ECO:0000259" key="1">
    <source>
        <dbReference type="Pfam" id="PF01636"/>
    </source>
</evidence>
<dbReference type="Gene3D" id="3.90.1200.10">
    <property type="match status" value="1"/>
</dbReference>
<dbReference type="EMBL" id="LR536450">
    <property type="protein sequence ID" value="VFU07167.1"/>
    <property type="molecule type" value="Genomic_DNA"/>
</dbReference>
<dbReference type="InterPro" id="IPR002575">
    <property type="entry name" value="Aminoglycoside_PTrfase"/>
</dbReference>
<accession>A0A4U8YTV6</accession>
<dbReference type="AlphaFoldDB" id="A0A4U8YTV6"/>
<gene>
    <name evidence="2" type="ORF">MTUNDRAET4_0274</name>
</gene>
<organism evidence="2 3">
    <name type="scientific">Methylocella tundrae</name>
    <dbReference type="NCBI Taxonomy" id="227605"/>
    <lineage>
        <taxon>Bacteria</taxon>
        <taxon>Pseudomonadati</taxon>
        <taxon>Pseudomonadota</taxon>
        <taxon>Alphaproteobacteria</taxon>
        <taxon>Hyphomicrobiales</taxon>
        <taxon>Beijerinckiaceae</taxon>
        <taxon>Methylocella</taxon>
    </lineage>
</organism>
<dbReference type="Pfam" id="PF01636">
    <property type="entry name" value="APH"/>
    <property type="match status" value="1"/>
</dbReference>
<evidence type="ECO:0000313" key="3">
    <source>
        <dbReference type="Proteomes" id="UP000294360"/>
    </source>
</evidence>
<dbReference type="RefSeq" id="WP_166795834.1">
    <property type="nucleotide sequence ID" value="NZ_CP139089.1"/>
</dbReference>
<dbReference type="GO" id="GO:0016740">
    <property type="term" value="F:transferase activity"/>
    <property type="evidence" value="ECO:0007669"/>
    <property type="project" value="UniProtKB-KW"/>
</dbReference>
<sequence length="327" mass="35784">MREKWSRTQAILEPRRSSVEALVGKAFPDAELTKIESTFGGLANTNFKLRLRTPTGDREALLRYWQRDQQQAAKEIALLARVSGRVPVPAVLTSGRADPDFGLPYAFLQWIEGEQLEIVAARLLPRALMDVGRHVGETLAAIHAFRFEQQGFFGPDLVPTEPLDMDTAGLLTWLDHCLREGPGGERLGADLTGALFAFVAREGAVLGSPWARQPALTHSDFNASNILVREEPSGWRVAAVLDWEFAFAGGPSFDFGNLLRPPLGDNADFIAGVLEGYRGAGKDLPDGWLEASRMADLLSWVDFVSQPYCGPAVIQSARLMIGRVIGS</sequence>
<dbReference type="KEGG" id="mtun:MTUNDRAET4_0274"/>
<name>A0A4U8YTV6_METTU</name>
<dbReference type="PANTHER" id="PTHR21310">
    <property type="entry name" value="AMINOGLYCOSIDE PHOSPHOTRANSFERASE-RELATED-RELATED"/>
    <property type="match status" value="1"/>
</dbReference>
<keyword evidence="2" id="KW-0808">Transferase</keyword>
<feature type="domain" description="Aminoglycoside phosphotransferase" evidence="1">
    <location>
        <begin position="42"/>
        <end position="280"/>
    </location>
</feature>
<dbReference type="SUPFAM" id="SSF56112">
    <property type="entry name" value="Protein kinase-like (PK-like)"/>
    <property type="match status" value="1"/>
</dbReference>
<proteinExistence type="predicted"/>